<keyword evidence="2" id="KW-0472">Membrane</keyword>
<dbReference type="GO" id="GO:0006487">
    <property type="term" value="P:protein N-linked glycosylation"/>
    <property type="evidence" value="ECO:0007669"/>
    <property type="project" value="TreeGrafter"/>
</dbReference>
<keyword evidence="2" id="KW-1133">Transmembrane helix</keyword>
<dbReference type="InParanoid" id="A0A2R5GRU3"/>
<sequence length="530" mass="59395">MGAFDYFSTPADTRYNIPISKNGPSDQWFSGNGSWASRLLFRVLIFVVFAETLYIVSGLFANELLCDDLRLELHNARQDYERSQLVVKTLTLSCNESEYESCLRSVESTQQRFVQTQLSLGKRLDAMTHKIDTCKKEKRQLEIKLKQLPAPDALGAGQLQVGNANDERAVLTTKGLDSIVSADEGDDDNEQDLGNQLSFPSVPASPSTEADPRPWLVIGIPTVPRKDDMDYLGRTLKGLAAELPRLRTDPLFELVRVVVMNHSPGNHRAFTEARRYFGDAESPWAGYFDFVDNVDRITETPQEALKTQKDARRAVTRSGAKPGKPPSSKVQQQTRDVAQLLKYVHEQHRPAHYLFMEDDFVACPRMLDALRYAVGRVSETVGGDWLALRASFGLNGVVLQGDDLPALTAYLEKHQARREPDHLTSEWYLGETPEAQAYRKSRTHAAFRYNLFEHIGTVSTLRRGSHKQKFPVCWAPLTAPTIFAREAFNKVECPNADVWPCAPPPGQACDEEMLICDTELTSSAAVFAKP</sequence>
<name>A0A2R5GRU3_9STRA</name>
<dbReference type="EMBL" id="BEYU01000096">
    <property type="protein sequence ID" value="GBG31363.1"/>
    <property type="molecule type" value="Genomic_DNA"/>
</dbReference>
<organism evidence="3 4">
    <name type="scientific">Hondaea fermentalgiana</name>
    <dbReference type="NCBI Taxonomy" id="2315210"/>
    <lineage>
        <taxon>Eukaryota</taxon>
        <taxon>Sar</taxon>
        <taxon>Stramenopiles</taxon>
        <taxon>Bigyra</taxon>
        <taxon>Labyrinthulomycetes</taxon>
        <taxon>Thraustochytrida</taxon>
        <taxon>Thraustochytriidae</taxon>
        <taxon>Hondaea</taxon>
    </lineage>
</organism>
<feature type="transmembrane region" description="Helical" evidence="2">
    <location>
        <begin position="39"/>
        <end position="61"/>
    </location>
</feature>
<keyword evidence="2" id="KW-0812">Transmembrane</keyword>
<evidence type="ECO:0000256" key="2">
    <source>
        <dbReference type="SAM" id="Phobius"/>
    </source>
</evidence>
<keyword evidence="3" id="KW-0328">Glycosyltransferase</keyword>
<comment type="caution">
    <text evidence="3">The sequence shown here is derived from an EMBL/GenBank/DDBJ whole genome shotgun (WGS) entry which is preliminary data.</text>
</comment>
<gene>
    <name evidence="3" type="ORF">FCC1311_075872</name>
</gene>
<evidence type="ECO:0000313" key="3">
    <source>
        <dbReference type="EMBL" id="GBG31363.1"/>
    </source>
</evidence>
<accession>A0A2R5GRU3</accession>
<dbReference type="OrthoDB" id="2016523at2759"/>
<feature type="compositionally biased region" description="Polar residues" evidence="1">
    <location>
        <begin position="192"/>
        <end position="208"/>
    </location>
</feature>
<evidence type="ECO:0000256" key="1">
    <source>
        <dbReference type="SAM" id="MobiDB-lite"/>
    </source>
</evidence>
<dbReference type="AlphaFoldDB" id="A0A2R5GRU3"/>
<dbReference type="Proteomes" id="UP000241890">
    <property type="component" value="Unassembled WGS sequence"/>
</dbReference>
<keyword evidence="4" id="KW-1185">Reference proteome</keyword>
<dbReference type="PANTHER" id="PTHR12062:SF33">
    <property type="entry name" value="ALPHA-1,6-MANNOSYL-GLYCOPROTEIN 4-BETA-N-ACETYLGLUCOSAMINYLTRANSFERASE-LIKE"/>
    <property type="match status" value="1"/>
</dbReference>
<feature type="region of interest" description="Disordered" evidence="1">
    <location>
        <begin position="180"/>
        <end position="213"/>
    </location>
</feature>
<dbReference type="InterPro" id="IPR006759">
    <property type="entry name" value="Glyco_transf_54"/>
</dbReference>
<protein>
    <submittedName>
        <fullName evidence="3">Alpha-1,3-mannosyl-glycoprotein 4-beta-N-acetylglucosaminyltransferase B</fullName>
    </submittedName>
</protein>
<keyword evidence="3" id="KW-0808">Transferase</keyword>
<dbReference type="GO" id="GO:0008375">
    <property type="term" value="F:acetylglucosaminyltransferase activity"/>
    <property type="evidence" value="ECO:0007669"/>
    <property type="project" value="TreeGrafter"/>
</dbReference>
<feature type="region of interest" description="Disordered" evidence="1">
    <location>
        <begin position="304"/>
        <end position="334"/>
    </location>
</feature>
<proteinExistence type="predicted"/>
<evidence type="ECO:0000313" key="4">
    <source>
        <dbReference type="Proteomes" id="UP000241890"/>
    </source>
</evidence>
<dbReference type="PANTHER" id="PTHR12062">
    <property type="entry name" value="N-ACETYLGLUCOSAMINYLTRANSFERASE VI"/>
    <property type="match status" value="1"/>
</dbReference>
<reference evidence="3 4" key="1">
    <citation type="submission" date="2017-12" db="EMBL/GenBank/DDBJ databases">
        <title>Sequencing, de novo assembly and annotation of complete genome of a new Thraustochytrid species, strain FCC1311.</title>
        <authorList>
            <person name="Sedici K."/>
            <person name="Godart F."/>
            <person name="Aiese Cigliano R."/>
            <person name="Sanseverino W."/>
            <person name="Barakat M."/>
            <person name="Ortet P."/>
            <person name="Marechal E."/>
            <person name="Cagnac O."/>
            <person name="Amato A."/>
        </authorList>
    </citation>
    <scope>NUCLEOTIDE SEQUENCE [LARGE SCALE GENOMIC DNA]</scope>
</reference>